<evidence type="ECO:0000256" key="2">
    <source>
        <dbReference type="ARBA" id="ARBA00004651"/>
    </source>
</evidence>
<keyword evidence="9 19" id="KW-0808">Transferase</keyword>
<evidence type="ECO:0000256" key="17">
    <source>
        <dbReference type="ARBA" id="ARBA00048623"/>
    </source>
</evidence>
<keyword evidence="12 19" id="KW-1133">Transmembrane helix</keyword>
<evidence type="ECO:0000256" key="19">
    <source>
        <dbReference type="HAMAP-Rule" id="MF_00719"/>
    </source>
</evidence>
<keyword evidence="11 19" id="KW-0460">Magnesium</keyword>
<evidence type="ECO:0000256" key="3">
    <source>
        <dbReference type="ARBA" id="ARBA00004663"/>
    </source>
</evidence>
<dbReference type="HAMAP" id="MF_00719">
    <property type="entry name" value="CobS"/>
    <property type="match status" value="1"/>
</dbReference>
<evidence type="ECO:0000313" key="21">
    <source>
        <dbReference type="Proteomes" id="UP000269883"/>
    </source>
</evidence>
<dbReference type="PANTHER" id="PTHR34148:SF1">
    <property type="entry name" value="ADENOSYLCOBINAMIDE-GDP RIBAZOLETRANSFERASE"/>
    <property type="match status" value="1"/>
</dbReference>
<keyword evidence="10 19" id="KW-0812">Transmembrane</keyword>
<keyword evidence="21" id="KW-1185">Reference proteome</keyword>
<comment type="catalytic activity">
    <reaction evidence="18 19">
        <text>alpha-ribazole 5'-phosphate + adenosylcob(III)inamide-GDP = adenosylcob(III)alamin 5'-phosphate + GMP + H(+)</text>
        <dbReference type="Rhea" id="RHEA:23560"/>
        <dbReference type="ChEBI" id="CHEBI:15378"/>
        <dbReference type="ChEBI" id="CHEBI:57918"/>
        <dbReference type="ChEBI" id="CHEBI:58115"/>
        <dbReference type="ChEBI" id="CHEBI:60487"/>
        <dbReference type="ChEBI" id="CHEBI:60493"/>
        <dbReference type="EC" id="2.7.8.26"/>
    </reaction>
</comment>
<evidence type="ECO:0000256" key="7">
    <source>
        <dbReference type="ARBA" id="ARBA00022475"/>
    </source>
</evidence>
<accession>A0A2Z6B2I2</accession>
<feature type="transmembrane region" description="Helical" evidence="19">
    <location>
        <begin position="138"/>
        <end position="156"/>
    </location>
</feature>
<comment type="function">
    <text evidence="14 19">Joins adenosylcobinamide-GDP and alpha-ribazole to generate adenosylcobalamin (Ado-cobalamin). Also synthesizes adenosylcobalamin 5'-phosphate from adenosylcobinamide-GDP and alpha-ribazole 5'-phosphate.</text>
</comment>
<dbReference type="KEGG" id="dfl:DFE_2900"/>
<evidence type="ECO:0000256" key="14">
    <source>
        <dbReference type="ARBA" id="ARBA00025228"/>
    </source>
</evidence>
<evidence type="ECO:0000256" key="15">
    <source>
        <dbReference type="ARBA" id="ARBA00032605"/>
    </source>
</evidence>
<dbReference type="GO" id="GO:0051073">
    <property type="term" value="F:adenosylcobinamide-GDP ribazoletransferase activity"/>
    <property type="evidence" value="ECO:0007669"/>
    <property type="project" value="UniProtKB-UniRule"/>
</dbReference>
<dbReference type="GO" id="GO:0009236">
    <property type="term" value="P:cobalamin biosynthetic process"/>
    <property type="evidence" value="ECO:0007669"/>
    <property type="project" value="UniProtKB-UniRule"/>
</dbReference>
<feature type="transmembrane region" description="Helical" evidence="19">
    <location>
        <begin position="168"/>
        <end position="189"/>
    </location>
</feature>
<evidence type="ECO:0000256" key="10">
    <source>
        <dbReference type="ARBA" id="ARBA00022692"/>
    </source>
</evidence>
<dbReference type="InterPro" id="IPR003805">
    <property type="entry name" value="CobS"/>
</dbReference>
<name>A0A2Z6B2I2_9BACT</name>
<dbReference type="AlphaFoldDB" id="A0A2Z6B2I2"/>
<feature type="transmembrane region" description="Helical" evidence="19">
    <location>
        <begin position="34"/>
        <end position="61"/>
    </location>
</feature>
<comment type="similarity">
    <text evidence="4 19">Belongs to the CobS family.</text>
</comment>
<comment type="catalytic activity">
    <reaction evidence="17 19">
        <text>alpha-ribazole + adenosylcob(III)inamide-GDP = adenosylcob(III)alamin + GMP + H(+)</text>
        <dbReference type="Rhea" id="RHEA:16049"/>
        <dbReference type="ChEBI" id="CHEBI:10329"/>
        <dbReference type="ChEBI" id="CHEBI:15378"/>
        <dbReference type="ChEBI" id="CHEBI:18408"/>
        <dbReference type="ChEBI" id="CHEBI:58115"/>
        <dbReference type="ChEBI" id="CHEBI:60487"/>
        <dbReference type="EC" id="2.7.8.26"/>
    </reaction>
</comment>
<keyword evidence="8 19" id="KW-0169">Cobalamin biosynthesis</keyword>
<comment type="pathway">
    <text evidence="3 19">Cofactor biosynthesis; adenosylcobalamin biosynthesis; adenosylcobalamin from cob(II)yrinate a,c-diamide: step 7/7.</text>
</comment>
<evidence type="ECO:0000313" key="20">
    <source>
        <dbReference type="EMBL" id="BBD09626.1"/>
    </source>
</evidence>
<reference evidence="20 21" key="1">
    <citation type="journal article" date="2018" name="Sci. Adv.">
        <title>Multi-heme cytochromes provide a pathway for survival in energy-limited environments.</title>
        <authorList>
            <person name="Deng X."/>
            <person name="Dohmae N."/>
            <person name="Nealson K.H."/>
            <person name="Hashimoto K."/>
            <person name="Okamoto A."/>
        </authorList>
    </citation>
    <scope>NUCLEOTIDE SEQUENCE [LARGE SCALE GENOMIC DNA]</scope>
    <source>
        <strain evidence="20 21">IS5</strain>
    </source>
</reference>
<sequence length="254" mass="26830">MKVITPFMAAMDFLTRLAPARIHDEKTIAASVKYFPLVGLVLGGLLTLPFALGLLSGYAWIQAWLLTGASLWATRGLHWDGWADLFDAWGSGASGDRFWEIIKDSHIGAFGVMGLIMGMGGQVLLLHEALAAKAFGTIAFSFVLGRGLCVGLAYCSKGLSRSAGLGKLTLQGATLPSLIFALALTIFVGLGLRPLHALAPALMISLLGMVELHTLARKSGGLNGDFLGAAIIWGELSALVGWLLAVRADLLPLF</sequence>
<dbReference type="EMBL" id="AP017378">
    <property type="protein sequence ID" value="BBD09626.1"/>
    <property type="molecule type" value="Genomic_DNA"/>
</dbReference>
<feature type="transmembrane region" description="Helical" evidence="19">
    <location>
        <begin position="226"/>
        <end position="245"/>
    </location>
</feature>
<evidence type="ECO:0000256" key="1">
    <source>
        <dbReference type="ARBA" id="ARBA00001946"/>
    </source>
</evidence>
<evidence type="ECO:0000256" key="4">
    <source>
        <dbReference type="ARBA" id="ARBA00010561"/>
    </source>
</evidence>
<proteinExistence type="inferred from homology"/>
<dbReference type="GO" id="GO:0005886">
    <property type="term" value="C:plasma membrane"/>
    <property type="evidence" value="ECO:0007669"/>
    <property type="project" value="UniProtKB-SubCell"/>
</dbReference>
<evidence type="ECO:0000256" key="13">
    <source>
        <dbReference type="ARBA" id="ARBA00023136"/>
    </source>
</evidence>
<evidence type="ECO:0000256" key="6">
    <source>
        <dbReference type="ARBA" id="ARBA00015850"/>
    </source>
</evidence>
<feature type="transmembrane region" description="Helical" evidence="19">
    <location>
        <begin position="107"/>
        <end position="126"/>
    </location>
</feature>
<dbReference type="EC" id="2.7.8.26" evidence="5 19"/>
<keyword evidence="7 19" id="KW-1003">Cell membrane</keyword>
<comment type="cofactor">
    <cofactor evidence="1 19">
        <name>Mg(2+)</name>
        <dbReference type="ChEBI" id="CHEBI:18420"/>
    </cofactor>
</comment>
<evidence type="ECO:0000256" key="11">
    <source>
        <dbReference type="ARBA" id="ARBA00022842"/>
    </source>
</evidence>
<keyword evidence="13 19" id="KW-0472">Membrane</keyword>
<organism evidence="20 21">
    <name type="scientific">Desulfovibrio ferrophilus</name>
    <dbReference type="NCBI Taxonomy" id="241368"/>
    <lineage>
        <taxon>Bacteria</taxon>
        <taxon>Pseudomonadati</taxon>
        <taxon>Thermodesulfobacteriota</taxon>
        <taxon>Desulfovibrionia</taxon>
        <taxon>Desulfovibrionales</taxon>
        <taxon>Desulfovibrionaceae</taxon>
        <taxon>Desulfovibrio</taxon>
    </lineage>
</organism>
<feature type="transmembrane region" description="Helical" evidence="19">
    <location>
        <begin position="195"/>
        <end position="214"/>
    </location>
</feature>
<dbReference type="Proteomes" id="UP000269883">
    <property type="component" value="Chromosome"/>
</dbReference>
<evidence type="ECO:0000256" key="12">
    <source>
        <dbReference type="ARBA" id="ARBA00022989"/>
    </source>
</evidence>
<comment type="subcellular location">
    <subcellularLocation>
        <location evidence="2 19">Cell membrane</location>
        <topology evidence="2 19">Multi-pass membrane protein</topology>
    </subcellularLocation>
</comment>
<evidence type="ECO:0000256" key="9">
    <source>
        <dbReference type="ARBA" id="ARBA00022679"/>
    </source>
</evidence>
<dbReference type="RefSeq" id="WP_172961775.1">
    <property type="nucleotide sequence ID" value="NZ_AP017378.1"/>
</dbReference>
<protein>
    <recommendedName>
        <fullName evidence="6 19">Adenosylcobinamide-GDP ribazoletransferase</fullName>
        <ecNumber evidence="5 19">2.7.8.26</ecNumber>
    </recommendedName>
    <alternativeName>
        <fullName evidence="16 19">Cobalamin synthase</fullName>
    </alternativeName>
    <alternativeName>
        <fullName evidence="15 19">Cobalamin-5'-phosphate synthase</fullName>
    </alternativeName>
</protein>
<evidence type="ECO:0000256" key="16">
    <source>
        <dbReference type="ARBA" id="ARBA00032853"/>
    </source>
</evidence>
<gene>
    <name evidence="19 20" type="primary">cobS</name>
    <name evidence="20" type="ORF">DFE_2900</name>
</gene>
<dbReference type="PANTHER" id="PTHR34148">
    <property type="entry name" value="ADENOSYLCOBINAMIDE-GDP RIBAZOLETRANSFERASE"/>
    <property type="match status" value="1"/>
</dbReference>
<dbReference type="GO" id="GO:0008818">
    <property type="term" value="F:cobalamin 5'-phosphate synthase activity"/>
    <property type="evidence" value="ECO:0007669"/>
    <property type="project" value="UniProtKB-UniRule"/>
</dbReference>
<evidence type="ECO:0000256" key="8">
    <source>
        <dbReference type="ARBA" id="ARBA00022573"/>
    </source>
</evidence>
<evidence type="ECO:0000256" key="18">
    <source>
        <dbReference type="ARBA" id="ARBA00049504"/>
    </source>
</evidence>
<dbReference type="UniPathway" id="UPA00148">
    <property type="reaction ID" value="UER00238"/>
</dbReference>
<evidence type="ECO:0000256" key="5">
    <source>
        <dbReference type="ARBA" id="ARBA00013200"/>
    </source>
</evidence>
<dbReference type="Pfam" id="PF02654">
    <property type="entry name" value="CobS"/>
    <property type="match status" value="1"/>
</dbReference>